<organism evidence="3 4">
    <name type="scientific">Cetraspora pellucida</name>
    <dbReference type="NCBI Taxonomy" id="1433469"/>
    <lineage>
        <taxon>Eukaryota</taxon>
        <taxon>Fungi</taxon>
        <taxon>Fungi incertae sedis</taxon>
        <taxon>Mucoromycota</taxon>
        <taxon>Glomeromycotina</taxon>
        <taxon>Glomeromycetes</taxon>
        <taxon>Diversisporales</taxon>
        <taxon>Gigasporaceae</taxon>
        <taxon>Cetraspora</taxon>
    </lineage>
</organism>
<accession>A0A9N8W684</accession>
<proteinExistence type="predicted"/>
<feature type="region of interest" description="Disordered" evidence="1">
    <location>
        <begin position="1"/>
        <end position="25"/>
    </location>
</feature>
<reference evidence="3" key="1">
    <citation type="submission" date="2021-06" db="EMBL/GenBank/DDBJ databases">
        <authorList>
            <person name="Kallberg Y."/>
            <person name="Tangrot J."/>
            <person name="Rosling A."/>
        </authorList>
    </citation>
    <scope>NUCLEOTIDE SEQUENCE</scope>
    <source>
        <strain evidence="3">FL966</strain>
    </source>
</reference>
<dbReference type="SUPFAM" id="SSF51045">
    <property type="entry name" value="WW domain"/>
    <property type="match status" value="1"/>
</dbReference>
<evidence type="ECO:0000259" key="2">
    <source>
        <dbReference type="PROSITE" id="PS50020"/>
    </source>
</evidence>
<feature type="compositionally biased region" description="Polar residues" evidence="1">
    <location>
        <begin position="1"/>
        <end position="18"/>
    </location>
</feature>
<dbReference type="Gene3D" id="2.20.70.10">
    <property type="match status" value="1"/>
</dbReference>
<dbReference type="OrthoDB" id="8068875at2759"/>
<dbReference type="InterPro" id="IPR001202">
    <property type="entry name" value="WW_dom"/>
</dbReference>
<evidence type="ECO:0000256" key="1">
    <source>
        <dbReference type="SAM" id="MobiDB-lite"/>
    </source>
</evidence>
<dbReference type="AlphaFoldDB" id="A0A9N8W684"/>
<dbReference type="InterPro" id="IPR036020">
    <property type="entry name" value="WW_dom_sf"/>
</dbReference>
<feature type="domain" description="WW" evidence="2">
    <location>
        <begin position="20"/>
        <end position="53"/>
    </location>
</feature>
<gene>
    <name evidence="3" type="ORF">CPELLU_LOCUS1134</name>
</gene>
<dbReference type="EMBL" id="CAJVQA010000393">
    <property type="protein sequence ID" value="CAG8472401.1"/>
    <property type="molecule type" value="Genomic_DNA"/>
</dbReference>
<protein>
    <submittedName>
        <fullName evidence="3">6453_t:CDS:1</fullName>
    </submittedName>
</protein>
<keyword evidence="4" id="KW-1185">Reference proteome</keyword>
<evidence type="ECO:0000313" key="4">
    <source>
        <dbReference type="Proteomes" id="UP000789759"/>
    </source>
</evidence>
<dbReference type="Proteomes" id="UP000789759">
    <property type="component" value="Unassembled WGS sequence"/>
</dbReference>
<comment type="caution">
    <text evidence="3">The sequence shown here is derived from an EMBL/GenBank/DDBJ whole genome shotgun (WGS) entry which is preliminary data.</text>
</comment>
<name>A0A9N8W684_9GLOM</name>
<sequence length="74" mass="8323">MYGRNANNVTIQQQSVSQLGPLPSGQETHLTITARVYFVNYNTKTTTRDDPQLPSNLDNITGTKWSQYFSSGRN</sequence>
<evidence type="ECO:0000313" key="3">
    <source>
        <dbReference type="EMBL" id="CAG8472401.1"/>
    </source>
</evidence>
<dbReference type="PROSITE" id="PS50020">
    <property type="entry name" value="WW_DOMAIN_2"/>
    <property type="match status" value="1"/>
</dbReference>